<proteinExistence type="predicted"/>
<protein>
    <recommendedName>
        <fullName evidence="3">Lipoprotein</fullName>
    </recommendedName>
</protein>
<sequence length="181" mass="20910">MKKVISRFIVILLVGLVLFVASCSPNTETEPLDENIATIETVLEHSFTGPEQKLIEIWNDIHSDEDEMEDIESAFEELNSYTSEKFKPYFIEESYTSYISSYGFTFLSNAYRNGYQLNLNRIDLETSEVNDNIYKFSLEVQYQKEDSDEQVVNVTGEVNINEDGFISNMLVRGNELMESFE</sequence>
<reference evidence="2" key="1">
    <citation type="journal article" date="2019" name="Int. J. Syst. Evol. Microbiol.">
        <title>The Global Catalogue of Microorganisms (GCM) 10K type strain sequencing project: providing services to taxonomists for standard genome sequencing and annotation.</title>
        <authorList>
            <consortium name="The Broad Institute Genomics Platform"/>
            <consortium name="The Broad Institute Genome Sequencing Center for Infectious Disease"/>
            <person name="Wu L."/>
            <person name="Ma J."/>
        </authorList>
    </citation>
    <scope>NUCLEOTIDE SEQUENCE [LARGE SCALE GENOMIC DNA]</scope>
    <source>
        <strain evidence="2">IBRC-M 10703</strain>
    </source>
</reference>
<comment type="caution">
    <text evidence="1">The sequence shown here is derived from an EMBL/GenBank/DDBJ whole genome shotgun (WGS) entry which is preliminary data.</text>
</comment>
<gene>
    <name evidence="1" type="ORF">ACFOUV_12985</name>
</gene>
<dbReference type="RefSeq" id="WP_379497196.1">
    <property type="nucleotide sequence ID" value="NZ_JBHSAO010000008.1"/>
</dbReference>
<accession>A0ABV8H0I6</accession>
<dbReference type="PROSITE" id="PS51257">
    <property type="entry name" value="PROKAR_LIPOPROTEIN"/>
    <property type="match status" value="1"/>
</dbReference>
<organism evidence="1 2">
    <name type="scientific">Oceanobacillus longus</name>
    <dbReference type="NCBI Taxonomy" id="930120"/>
    <lineage>
        <taxon>Bacteria</taxon>
        <taxon>Bacillati</taxon>
        <taxon>Bacillota</taxon>
        <taxon>Bacilli</taxon>
        <taxon>Bacillales</taxon>
        <taxon>Bacillaceae</taxon>
        <taxon>Oceanobacillus</taxon>
    </lineage>
</organism>
<evidence type="ECO:0000313" key="2">
    <source>
        <dbReference type="Proteomes" id="UP001595772"/>
    </source>
</evidence>
<dbReference type="Proteomes" id="UP001595772">
    <property type="component" value="Unassembled WGS sequence"/>
</dbReference>
<dbReference type="EMBL" id="JBHSAO010000008">
    <property type="protein sequence ID" value="MFC4024711.1"/>
    <property type="molecule type" value="Genomic_DNA"/>
</dbReference>
<evidence type="ECO:0000313" key="1">
    <source>
        <dbReference type="EMBL" id="MFC4024711.1"/>
    </source>
</evidence>
<name>A0ABV8H0I6_9BACI</name>
<keyword evidence="2" id="KW-1185">Reference proteome</keyword>
<evidence type="ECO:0008006" key="3">
    <source>
        <dbReference type="Google" id="ProtNLM"/>
    </source>
</evidence>